<dbReference type="PIRSF" id="PIRSF009467">
    <property type="entry name" value="Ureas_acces_UreF"/>
    <property type="match status" value="1"/>
</dbReference>
<keyword evidence="5" id="KW-1185">Reference proteome</keyword>
<evidence type="ECO:0000256" key="2">
    <source>
        <dbReference type="ARBA" id="ARBA00023186"/>
    </source>
</evidence>
<comment type="subunit">
    <text evidence="3">UreD, UreF and UreG form a complex that acts as a GTP-hydrolysis-dependent molecular chaperone, activating the urease apoprotein by helping to assemble the nickel containing metallocenter of UreC. The UreE protein probably delivers the nickel.</text>
</comment>
<dbReference type="Proteomes" id="UP001157167">
    <property type="component" value="Unassembled WGS sequence"/>
</dbReference>
<dbReference type="Pfam" id="PF01730">
    <property type="entry name" value="UreF"/>
    <property type="match status" value="1"/>
</dbReference>
<dbReference type="Gene3D" id="1.10.4190.10">
    <property type="entry name" value="Urease accessory protein UreF"/>
    <property type="match status" value="1"/>
</dbReference>
<gene>
    <name evidence="3 4" type="primary">ureF</name>
    <name evidence="4" type="ORF">GCM10007933_40220</name>
</gene>
<dbReference type="InterPro" id="IPR002639">
    <property type="entry name" value="UreF"/>
</dbReference>
<comment type="function">
    <text evidence="3">Required for maturation of urease via the functional incorporation of the urease nickel metallocenter.</text>
</comment>
<evidence type="ECO:0000313" key="4">
    <source>
        <dbReference type="EMBL" id="GLT24540.1"/>
    </source>
</evidence>
<evidence type="ECO:0000313" key="5">
    <source>
        <dbReference type="Proteomes" id="UP001157167"/>
    </source>
</evidence>
<reference evidence="5" key="1">
    <citation type="journal article" date="2019" name="Int. J. Syst. Evol. Microbiol.">
        <title>The Global Catalogue of Microorganisms (GCM) 10K type strain sequencing project: providing services to taxonomists for standard genome sequencing and annotation.</title>
        <authorList>
            <consortium name="The Broad Institute Genomics Platform"/>
            <consortium name="The Broad Institute Genome Sequencing Center for Infectious Disease"/>
            <person name="Wu L."/>
            <person name="Ma J."/>
        </authorList>
    </citation>
    <scope>NUCLEOTIDE SEQUENCE [LARGE SCALE GENOMIC DNA]</scope>
    <source>
        <strain evidence="5">NBRC 102407</strain>
    </source>
</reference>
<dbReference type="EMBL" id="BSPX01000103">
    <property type="protein sequence ID" value="GLT24540.1"/>
    <property type="molecule type" value="Genomic_DNA"/>
</dbReference>
<dbReference type="InterPro" id="IPR038277">
    <property type="entry name" value="UreF_sf"/>
</dbReference>
<dbReference type="PANTHER" id="PTHR33620:SF1">
    <property type="entry name" value="UREASE ACCESSORY PROTEIN F"/>
    <property type="match status" value="1"/>
</dbReference>
<keyword evidence="3" id="KW-0963">Cytoplasm</keyword>
<dbReference type="PANTHER" id="PTHR33620">
    <property type="entry name" value="UREASE ACCESSORY PROTEIN F"/>
    <property type="match status" value="1"/>
</dbReference>
<protein>
    <recommendedName>
        <fullName evidence="3">Urease accessory protein UreF</fullName>
    </recommendedName>
</protein>
<dbReference type="HAMAP" id="MF_01385">
    <property type="entry name" value="UreF"/>
    <property type="match status" value="1"/>
</dbReference>
<keyword evidence="1 3" id="KW-0996">Nickel insertion</keyword>
<organism evidence="4 5">
    <name type="scientific">Zoogloea oryzae</name>
    <dbReference type="NCBI Taxonomy" id="310767"/>
    <lineage>
        <taxon>Bacteria</taxon>
        <taxon>Pseudomonadati</taxon>
        <taxon>Pseudomonadota</taxon>
        <taxon>Betaproteobacteria</taxon>
        <taxon>Rhodocyclales</taxon>
        <taxon>Zoogloeaceae</taxon>
        <taxon>Zoogloea</taxon>
    </lineage>
</organism>
<comment type="caution">
    <text evidence="4">The sequence shown here is derived from an EMBL/GenBank/DDBJ whole genome shotgun (WGS) entry which is preliminary data.</text>
</comment>
<dbReference type="RefSeq" id="WP_284189704.1">
    <property type="nucleotide sequence ID" value="NZ_BSPX01000103.1"/>
</dbReference>
<comment type="subcellular location">
    <subcellularLocation>
        <location evidence="3">Cytoplasm</location>
    </subcellularLocation>
</comment>
<evidence type="ECO:0000256" key="1">
    <source>
        <dbReference type="ARBA" id="ARBA00022988"/>
    </source>
</evidence>
<name>A0ABQ6FIX5_9RHOO</name>
<sequence>MSLALVRLLQLTSPTLPVGAYTYSQGLEFAIDSGLVKTEAQVGEWIADALAGAVGGFELPLLARLMDAWAAGDDGRVSELNALCLASRETSELRAETVQMGYSLVRLLVDLPAFAGLPGWAARLRAIDDPAFPVAWAAAAVAWQVEPGPAISGYAWAWIENMVMAAVKAVPLGQAAGQRLLSDLAARVPDRVAAALALAPEDWSNFQPGLAIASSRHETQYSRLFRS</sequence>
<comment type="similarity">
    <text evidence="3">Belongs to the UreF family.</text>
</comment>
<accession>A0ABQ6FIX5</accession>
<keyword evidence="2 3" id="KW-0143">Chaperone</keyword>
<proteinExistence type="inferred from homology"/>
<evidence type="ECO:0000256" key="3">
    <source>
        <dbReference type="HAMAP-Rule" id="MF_01385"/>
    </source>
</evidence>